<organism evidence="1 2">
    <name type="scientific">Streptomyces benahoarensis</name>
    <dbReference type="NCBI Taxonomy" id="2595054"/>
    <lineage>
        <taxon>Bacteria</taxon>
        <taxon>Bacillati</taxon>
        <taxon>Actinomycetota</taxon>
        <taxon>Actinomycetes</taxon>
        <taxon>Kitasatosporales</taxon>
        <taxon>Streptomycetaceae</taxon>
        <taxon>Streptomyces</taxon>
    </lineage>
</organism>
<evidence type="ECO:0000313" key="2">
    <source>
        <dbReference type="Proteomes" id="UP000320888"/>
    </source>
</evidence>
<evidence type="ECO:0000313" key="1">
    <source>
        <dbReference type="EMBL" id="TSB33536.1"/>
    </source>
</evidence>
<dbReference type="EMBL" id="VKLS01000392">
    <property type="protein sequence ID" value="TSB33536.1"/>
    <property type="molecule type" value="Genomic_DNA"/>
</dbReference>
<keyword evidence="2" id="KW-1185">Reference proteome</keyword>
<protein>
    <submittedName>
        <fullName evidence="1">Uncharacterized protein</fullName>
    </submittedName>
</protein>
<dbReference type="Proteomes" id="UP000320888">
    <property type="component" value="Unassembled WGS sequence"/>
</dbReference>
<proteinExistence type="predicted"/>
<dbReference type="AlphaFoldDB" id="A0A553YWF8"/>
<dbReference type="OrthoDB" id="4248010at2"/>
<dbReference type="RefSeq" id="WP_143944222.1">
    <property type="nucleotide sequence ID" value="NZ_VKLS01000392.1"/>
</dbReference>
<name>A0A553YWF8_9ACTN</name>
<gene>
    <name evidence="1" type="ORF">FNZ23_23435</name>
</gene>
<accession>A0A553YWF8</accession>
<comment type="caution">
    <text evidence="1">The sequence shown here is derived from an EMBL/GenBank/DDBJ whole genome shotgun (WGS) entry which is preliminary data.</text>
</comment>
<reference evidence="1 2" key="1">
    <citation type="submission" date="2019-07" db="EMBL/GenBank/DDBJ databases">
        <title>Draft genome for Streptomyces benahoarensis MZ03-48.</title>
        <authorList>
            <person name="Gonzalez-Pimentel J.L."/>
        </authorList>
    </citation>
    <scope>NUCLEOTIDE SEQUENCE [LARGE SCALE GENOMIC DNA]</scope>
    <source>
        <strain evidence="1 2">MZ03-48</strain>
    </source>
</reference>
<sequence>MQSRTRRLLTVAAQLGAGGLVAASITSDLAPYQVPGSTTVQCALAVGACAFIGVGQAVDLLTGTIHHCQDCSMTVRLRGMGAADARRWQEALADHPQHRLPH</sequence>